<name>A0A699XR98_TANCI</name>
<dbReference type="InterPro" id="IPR001293">
    <property type="entry name" value="Znf_TRAF"/>
</dbReference>
<dbReference type="GO" id="GO:0008270">
    <property type="term" value="F:zinc ion binding"/>
    <property type="evidence" value="ECO:0007669"/>
    <property type="project" value="UniProtKB-KW"/>
</dbReference>
<protein>
    <recommendedName>
        <fullName evidence="4">TRAF-type domain-containing protein</fullName>
    </recommendedName>
</protein>
<accession>A0A699XR98</accession>
<dbReference type="SUPFAM" id="SSF49599">
    <property type="entry name" value="TRAF domain-like"/>
    <property type="match status" value="1"/>
</dbReference>
<dbReference type="InterPro" id="IPR013083">
    <property type="entry name" value="Znf_RING/FYVE/PHD"/>
</dbReference>
<comment type="caution">
    <text evidence="5">The sequence shown here is derived from an EMBL/GenBank/DDBJ whole genome shotgun (WGS) entry which is preliminary data.</text>
</comment>
<reference evidence="5" key="1">
    <citation type="journal article" date="2019" name="Sci. Rep.">
        <title>Draft genome of Tanacetum cinerariifolium, the natural source of mosquito coil.</title>
        <authorList>
            <person name="Yamashiro T."/>
            <person name="Shiraishi A."/>
            <person name="Satake H."/>
            <person name="Nakayama K."/>
        </authorList>
    </citation>
    <scope>NUCLEOTIDE SEQUENCE</scope>
</reference>
<keyword evidence="2" id="KW-0863">Zinc-finger</keyword>
<keyword evidence="3" id="KW-0862">Zinc</keyword>
<feature type="non-terminal residue" evidence="5">
    <location>
        <position position="82"/>
    </location>
</feature>
<dbReference type="Pfam" id="PF02176">
    <property type="entry name" value="zf-TRAF"/>
    <property type="match status" value="1"/>
</dbReference>
<evidence type="ECO:0000256" key="2">
    <source>
        <dbReference type="ARBA" id="ARBA00022771"/>
    </source>
</evidence>
<keyword evidence="1" id="KW-0479">Metal-binding</keyword>
<sequence length="82" mass="9195">CALCEAVLLRLDLKTHINNVCPKHVISCQGAIVGCKFRSERADVTQHEVACAMATMAPHFREQQARLERHEARMEPLARKVG</sequence>
<feature type="non-terminal residue" evidence="5">
    <location>
        <position position="1"/>
    </location>
</feature>
<gene>
    <name evidence="5" type="ORF">Tci_931440</name>
</gene>
<evidence type="ECO:0000256" key="3">
    <source>
        <dbReference type="ARBA" id="ARBA00022833"/>
    </source>
</evidence>
<feature type="domain" description="TRAF-type" evidence="4">
    <location>
        <begin position="4"/>
        <end position="47"/>
    </location>
</feature>
<organism evidence="5">
    <name type="scientific">Tanacetum cinerariifolium</name>
    <name type="common">Dalmatian daisy</name>
    <name type="synonym">Chrysanthemum cinerariifolium</name>
    <dbReference type="NCBI Taxonomy" id="118510"/>
    <lineage>
        <taxon>Eukaryota</taxon>
        <taxon>Viridiplantae</taxon>
        <taxon>Streptophyta</taxon>
        <taxon>Embryophyta</taxon>
        <taxon>Tracheophyta</taxon>
        <taxon>Spermatophyta</taxon>
        <taxon>Magnoliopsida</taxon>
        <taxon>eudicotyledons</taxon>
        <taxon>Gunneridae</taxon>
        <taxon>Pentapetalae</taxon>
        <taxon>asterids</taxon>
        <taxon>campanulids</taxon>
        <taxon>Asterales</taxon>
        <taxon>Asteraceae</taxon>
        <taxon>Asteroideae</taxon>
        <taxon>Anthemideae</taxon>
        <taxon>Anthemidinae</taxon>
        <taxon>Tanacetum</taxon>
    </lineage>
</organism>
<dbReference type="AlphaFoldDB" id="A0A699XR98"/>
<dbReference type="EMBL" id="BKCJ011865371">
    <property type="protein sequence ID" value="GFD59471.1"/>
    <property type="molecule type" value="Genomic_DNA"/>
</dbReference>
<proteinExistence type="predicted"/>
<evidence type="ECO:0000313" key="5">
    <source>
        <dbReference type="EMBL" id="GFD59471.1"/>
    </source>
</evidence>
<evidence type="ECO:0000259" key="4">
    <source>
        <dbReference type="Pfam" id="PF02176"/>
    </source>
</evidence>
<evidence type="ECO:0000256" key="1">
    <source>
        <dbReference type="ARBA" id="ARBA00022723"/>
    </source>
</evidence>
<dbReference type="Gene3D" id="3.30.40.10">
    <property type="entry name" value="Zinc/RING finger domain, C3HC4 (zinc finger)"/>
    <property type="match status" value="1"/>
</dbReference>